<keyword evidence="4" id="KW-1185">Reference proteome</keyword>
<feature type="region of interest" description="Disordered" evidence="2">
    <location>
        <begin position="842"/>
        <end position="862"/>
    </location>
</feature>
<dbReference type="OMA" id="NTETECQ"/>
<organism evidence="3 4">
    <name type="scientific">Pseudocohnilembus persalinus</name>
    <name type="common">Ciliate</name>
    <dbReference type="NCBI Taxonomy" id="266149"/>
    <lineage>
        <taxon>Eukaryota</taxon>
        <taxon>Sar</taxon>
        <taxon>Alveolata</taxon>
        <taxon>Ciliophora</taxon>
        <taxon>Intramacronucleata</taxon>
        <taxon>Oligohymenophorea</taxon>
        <taxon>Scuticociliatia</taxon>
        <taxon>Philasterida</taxon>
        <taxon>Pseudocohnilembidae</taxon>
        <taxon>Pseudocohnilembus</taxon>
    </lineage>
</organism>
<reference evidence="3 4" key="1">
    <citation type="journal article" date="2015" name="Sci. Rep.">
        <title>Genome of the facultative scuticociliatosis pathogen Pseudocohnilembus persalinus provides insight into its virulence through horizontal gene transfer.</title>
        <authorList>
            <person name="Xiong J."/>
            <person name="Wang G."/>
            <person name="Cheng J."/>
            <person name="Tian M."/>
            <person name="Pan X."/>
            <person name="Warren A."/>
            <person name="Jiang C."/>
            <person name="Yuan D."/>
            <person name="Miao W."/>
        </authorList>
    </citation>
    <scope>NUCLEOTIDE SEQUENCE [LARGE SCALE GENOMIC DNA]</scope>
    <source>
        <strain evidence="3">36N120E</strain>
    </source>
</reference>
<feature type="coiled-coil region" evidence="1">
    <location>
        <begin position="1180"/>
        <end position="1214"/>
    </location>
</feature>
<dbReference type="AlphaFoldDB" id="A0A0V0R1L0"/>
<sequence length="1273" mass="150300">MKNIDNLSINDNQNDDKLIQNVNGYIQSSNLNLGEDPFQFNLNQTNSNTLEYKKSSQNNQEDSEVYNSSEENYEYDYQRNDKNFLLQQSTQMQQINNLKNGQKPNNQQNQQFNIQSLISTKKYPQNKKNKNILQIDLNQQNTIDNNIYDYSDSPLKKMQEKKFSRKNRSGKSLTQIRNPLVGYKYSEPSTSKIKTQQYTIQSNKKGYDISSPKINPIQNDYYKSLQNLNSKLDFRRKSQLLIANSQLESQFKLLEKKLKKKEKNQANIFDNSNKNNAHLQDDLNILCKQNPITLVSQVFEEDNFNDFAQYAYKIQEKAKKNSQNNQVVDSEQHKNQANQQKYIDLNKNYYQYDFQSKKKNQIQNQDMKNMSNKQFQNREKLEDLKIKTLNKKYKYQFDGLLDKQNEKQDPSQQQNTSQNNNKDQKQIVDIKINNNKNVKDNSYFNIVPTIEINQKLLDIIKDSKNEAPETNALTNTSSTKSISQNQTQESNKSTTQSSSHFQKNIFSNQHFSLNSSNGYFSNNLNQPYFKCKANKISKKYYNTETECQKNHKYTSLRPKNTEKNKETFKSIQSKNYQQKNINKIDKQNSKIKIKSQTQKNIKPTTLSTQQSKSLKTQKNRDDNFFNQIQKQSRSLEKQEQRLQGFISPQQKNQKIESEDTQIFLKSEEIQQKISNNQKNNFNRSNNIQSTSKCTYKFNSKQNEYFDSSNHNLYYSNKKDHLYQYQNRNKTSLSNYSQSPNKQYNNQIQHHKDSQSLEKYSYSQNKQNQFYPLQTEQTPQYKNCKQNLNQNKKDTKQVSQFSYKIKDQNDQINDEQIDEIKEQNLDQIQKQKIQDIPLFSKTQHLQQMQQTQKQNSNQSPQTPASYLIQKTKLLQSNQYQQQFHTQTYNHTQQQQTQYDTFNTVPNKEIFNSRNVSCHNIVHSEYSLSNNNSRAQSQTPSEKNLTKLKKFSAASFSPMNRNTSEQVLQIPNENLRNIKKSDFSLKIMQNNISLQNHQNNQKNNNNKLEEIELPQSKYISPDNKNFDQINNINILSNKQCYQNNLNIQDFSIGQQVNDNNNKNNNNNFNVKINQFSEKSPTVIGKDSFIQSFVNQNINYQKSGKQHQLQPIQEDNQNQNNLQSLHQLQQQQKGIPFQKSQKIQNFLNYSPIKLPVSSQKDQYEQYSNQYQPYKYTQIQKGQNNSQQNKMNIKQDLVQKYQENNQNEQITNNQINNNDKPFQSQFQQLKQSNEPQNQQMCNNQLPMSTYQKEGQINSQLKKQTYNKNLYKANIINK</sequence>
<evidence type="ECO:0000313" key="3">
    <source>
        <dbReference type="EMBL" id="KRX08422.1"/>
    </source>
</evidence>
<comment type="caution">
    <text evidence="3">The sequence shown here is derived from an EMBL/GenBank/DDBJ whole genome shotgun (WGS) entry which is preliminary data.</text>
</comment>
<feature type="compositionally biased region" description="Polar residues" evidence="2">
    <location>
        <begin position="569"/>
        <end position="581"/>
    </location>
</feature>
<evidence type="ECO:0000256" key="1">
    <source>
        <dbReference type="SAM" id="Coils"/>
    </source>
</evidence>
<name>A0A0V0R1L0_PSEPJ</name>
<feature type="coiled-coil region" evidence="1">
    <location>
        <begin position="237"/>
        <end position="264"/>
    </location>
</feature>
<proteinExistence type="predicted"/>
<gene>
    <name evidence="3" type="ORF">PPERSA_12903</name>
</gene>
<evidence type="ECO:0000313" key="4">
    <source>
        <dbReference type="Proteomes" id="UP000054937"/>
    </source>
</evidence>
<feature type="region of interest" description="Disordered" evidence="2">
    <location>
        <begin position="405"/>
        <end position="425"/>
    </location>
</feature>
<feature type="region of interest" description="Disordered" evidence="2">
    <location>
        <begin position="469"/>
        <end position="500"/>
    </location>
</feature>
<feature type="compositionally biased region" description="Polar residues" evidence="2">
    <location>
        <begin position="594"/>
        <end position="616"/>
    </location>
</feature>
<feature type="region of interest" description="Disordered" evidence="2">
    <location>
        <begin position="731"/>
        <end position="755"/>
    </location>
</feature>
<feature type="compositionally biased region" description="Polar residues" evidence="2">
    <location>
        <begin position="731"/>
        <end position="747"/>
    </location>
</feature>
<accession>A0A0V0R1L0</accession>
<dbReference type="Proteomes" id="UP000054937">
    <property type="component" value="Unassembled WGS sequence"/>
</dbReference>
<feature type="compositionally biased region" description="Basic and acidic residues" evidence="2">
    <location>
        <begin position="559"/>
        <end position="568"/>
    </location>
</feature>
<feature type="region of interest" description="Disordered" evidence="2">
    <location>
        <begin position="552"/>
        <end position="657"/>
    </location>
</feature>
<keyword evidence="1" id="KW-0175">Coiled coil</keyword>
<protein>
    <submittedName>
        <fullName evidence="3">Uncharacterized protein</fullName>
    </submittedName>
</protein>
<dbReference type="EMBL" id="LDAU01000063">
    <property type="protein sequence ID" value="KRX08422.1"/>
    <property type="molecule type" value="Genomic_DNA"/>
</dbReference>
<feature type="compositionally biased region" description="Low complexity" evidence="2">
    <location>
        <begin position="410"/>
        <end position="421"/>
    </location>
</feature>
<evidence type="ECO:0000256" key="2">
    <source>
        <dbReference type="SAM" id="MobiDB-lite"/>
    </source>
</evidence>
<feature type="compositionally biased region" description="Polar residues" evidence="2">
    <location>
        <begin position="471"/>
        <end position="500"/>
    </location>
</feature>
<dbReference type="InParanoid" id="A0A0V0R1L0"/>